<gene>
    <name evidence="1" type="ORF">BTT62_05205</name>
    <name evidence="2" type="ORF">C1617_08285</name>
</gene>
<feature type="non-terminal residue" evidence="1">
    <location>
        <position position="1"/>
    </location>
</feature>
<name>A0A5Z1Q0B9_CAMJU</name>
<evidence type="ECO:0000313" key="1">
    <source>
        <dbReference type="EMBL" id="EAJ8822534.1"/>
    </source>
</evidence>
<protein>
    <submittedName>
        <fullName evidence="1">Uncharacterized protein</fullName>
    </submittedName>
</protein>
<proteinExistence type="predicted"/>
<dbReference type="EMBL" id="AACBMQ010000009">
    <property type="protein sequence ID" value="EAJ8822534.1"/>
    <property type="molecule type" value="Genomic_DNA"/>
</dbReference>
<evidence type="ECO:0000313" key="2">
    <source>
        <dbReference type="EMBL" id="EAK4796780.1"/>
    </source>
</evidence>
<dbReference type="EMBL" id="AACGOD010000021">
    <property type="protein sequence ID" value="EAK4796780.1"/>
    <property type="molecule type" value="Genomic_DNA"/>
</dbReference>
<accession>A0A5Z1Q0B9</accession>
<dbReference type="AlphaFoldDB" id="A0A5Z1Q0B9"/>
<organism evidence="1">
    <name type="scientific">Campylobacter jejuni</name>
    <dbReference type="NCBI Taxonomy" id="197"/>
    <lineage>
        <taxon>Bacteria</taxon>
        <taxon>Pseudomonadati</taxon>
        <taxon>Campylobacterota</taxon>
        <taxon>Epsilonproteobacteria</taxon>
        <taxon>Campylobacterales</taxon>
        <taxon>Campylobacteraceae</taxon>
        <taxon>Campylobacter</taxon>
    </lineage>
</organism>
<reference evidence="1" key="1">
    <citation type="submission" date="2018-05" db="EMBL/GenBank/DDBJ databases">
        <authorList>
            <consortium name="NARMS: The National Antimicrobial Resistance Monitoring System"/>
        </authorList>
    </citation>
    <scope>NUCLEOTIDE SEQUENCE</scope>
    <source>
        <strain evidence="2">FSIS11706263</strain>
        <strain evidence="1">FSIS1609048</strain>
    </source>
</reference>
<sequence>YFIDDKFEITPFGSSSQAFIVSNNQNTFEFWKEKFKNIKDFKIASKNSLFCDFSYNQLSDLRKLKNFKYCLILENYDIFEQEFENKENQTPSLF</sequence>
<comment type="caution">
    <text evidence="1">The sequence shown here is derived from an EMBL/GenBank/DDBJ whole genome shotgun (WGS) entry which is preliminary data.</text>
</comment>